<evidence type="ECO:0000313" key="2">
    <source>
        <dbReference type="EMBL" id="KAJ7777675.1"/>
    </source>
</evidence>
<name>A0AAD7K5R3_9AGAR</name>
<dbReference type="AlphaFoldDB" id="A0AAD7K5R3"/>
<gene>
    <name evidence="2" type="ORF">DFH07DRAFT_766418</name>
</gene>
<accession>A0AAD7K5R3</accession>
<evidence type="ECO:0000313" key="3">
    <source>
        <dbReference type="Proteomes" id="UP001215280"/>
    </source>
</evidence>
<proteinExistence type="predicted"/>
<reference evidence="2" key="1">
    <citation type="submission" date="2023-03" db="EMBL/GenBank/DDBJ databases">
        <title>Massive genome expansion in bonnet fungi (Mycena s.s.) driven by repeated elements and novel gene families across ecological guilds.</title>
        <authorList>
            <consortium name="Lawrence Berkeley National Laboratory"/>
            <person name="Harder C.B."/>
            <person name="Miyauchi S."/>
            <person name="Viragh M."/>
            <person name="Kuo A."/>
            <person name="Thoen E."/>
            <person name="Andreopoulos B."/>
            <person name="Lu D."/>
            <person name="Skrede I."/>
            <person name="Drula E."/>
            <person name="Henrissat B."/>
            <person name="Morin E."/>
            <person name="Kohler A."/>
            <person name="Barry K."/>
            <person name="LaButti K."/>
            <person name="Morin E."/>
            <person name="Salamov A."/>
            <person name="Lipzen A."/>
            <person name="Mereny Z."/>
            <person name="Hegedus B."/>
            <person name="Baldrian P."/>
            <person name="Stursova M."/>
            <person name="Weitz H."/>
            <person name="Taylor A."/>
            <person name="Grigoriev I.V."/>
            <person name="Nagy L.G."/>
            <person name="Martin F."/>
            <person name="Kauserud H."/>
        </authorList>
    </citation>
    <scope>NUCLEOTIDE SEQUENCE</scope>
    <source>
        <strain evidence="2">CBHHK188m</strain>
    </source>
</reference>
<dbReference type="EMBL" id="JARJLG010000010">
    <property type="protein sequence ID" value="KAJ7777675.1"/>
    <property type="molecule type" value="Genomic_DNA"/>
</dbReference>
<organism evidence="2 3">
    <name type="scientific">Mycena maculata</name>
    <dbReference type="NCBI Taxonomy" id="230809"/>
    <lineage>
        <taxon>Eukaryota</taxon>
        <taxon>Fungi</taxon>
        <taxon>Dikarya</taxon>
        <taxon>Basidiomycota</taxon>
        <taxon>Agaricomycotina</taxon>
        <taxon>Agaricomycetes</taxon>
        <taxon>Agaricomycetidae</taxon>
        <taxon>Agaricales</taxon>
        <taxon>Marasmiineae</taxon>
        <taxon>Mycenaceae</taxon>
        <taxon>Mycena</taxon>
    </lineage>
</organism>
<sequence>MKMEQKWTVSCGDGSEKRCSRNADHSLQAILKDAAGMRMRDGRWAVYAYTPHASGVSIFTAEAASGRRRDTRGRRGKPESKDSLEVRVRRGDRGAVRYRTHPNSHIGINLLTHSELVGVPRVLLPLLPALVPTLVPAALLLELAKKAQLNPSEDGGEDDNVRGCGCMAERSEKEDNAAMPLFGIGRILADPTMSINKKENLEKIKNVTIISEAYPWWAIKRYEQWHIILEASDHALRGLILTLGSLSMWAILERALQTMNALHLSVQDQLEQRHAAALGSRKKKMERHHKASGGVEPPTLPEFHEAFFQQMGIPVALPSILLTSTSKIGGNVAALSALPITDISCPALPAELIRFGLKRIPVKSRENLIKSFWNQSLIP</sequence>
<dbReference type="Proteomes" id="UP001215280">
    <property type="component" value="Unassembled WGS sequence"/>
</dbReference>
<keyword evidence="3" id="KW-1185">Reference proteome</keyword>
<protein>
    <submittedName>
        <fullName evidence="2">Uncharacterized protein</fullName>
    </submittedName>
</protein>
<evidence type="ECO:0000256" key="1">
    <source>
        <dbReference type="SAM" id="MobiDB-lite"/>
    </source>
</evidence>
<comment type="caution">
    <text evidence="2">The sequence shown here is derived from an EMBL/GenBank/DDBJ whole genome shotgun (WGS) entry which is preliminary data.</text>
</comment>
<feature type="region of interest" description="Disordered" evidence="1">
    <location>
        <begin position="64"/>
        <end position="84"/>
    </location>
</feature>